<keyword evidence="7" id="KW-0119">Carbohydrate metabolism</keyword>
<evidence type="ECO:0000313" key="14">
    <source>
        <dbReference type="Proteomes" id="UP000834503"/>
    </source>
</evidence>
<dbReference type="GO" id="GO:0030246">
    <property type="term" value="F:carbohydrate binding"/>
    <property type="evidence" value="ECO:0007669"/>
    <property type="project" value="InterPro"/>
</dbReference>
<evidence type="ECO:0000313" key="13">
    <source>
        <dbReference type="EMBL" id="CAC9201447.1"/>
    </source>
</evidence>
<dbReference type="SUPFAM" id="SSF51445">
    <property type="entry name" value="(Trans)glycosidases"/>
    <property type="match status" value="1"/>
</dbReference>
<evidence type="ECO:0000256" key="10">
    <source>
        <dbReference type="SAM" id="SignalP"/>
    </source>
</evidence>
<evidence type="ECO:0000313" key="15">
    <source>
        <dbReference type="Proteomes" id="UP000837205"/>
    </source>
</evidence>
<dbReference type="GO" id="GO:0005576">
    <property type="term" value="C:extracellular region"/>
    <property type="evidence" value="ECO:0007669"/>
    <property type="project" value="InterPro"/>
</dbReference>
<comment type="catalytic activity">
    <reaction evidence="1">
        <text>Random endo-hydrolysis of N-acetyl-beta-D-glucosaminide (1-&gt;4)-beta-linkages in chitin and chitodextrins.</text>
        <dbReference type="EC" id="3.2.1.14"/>
    </reaction>
</comment>
<dbReference type="EC" id="3.2.1.14" evidence="2"/>
<dbReference type="GO" id="GO:0000272">
    <property type="term" value="P:polysaccharide catabolic process"/>
    <property type="evidence" value="ECO:0007669"/>
    <property type="project" value="UniProtKB-KW"/>
</dbReference>
<evidence type="ECO:0000313" key="12">
    <source>
        <dbReference type="EMBL" id="CAB5551874.1"/>
    </source>
</evidence>
<feature type="chain" id="PRO_5040196321" description="chitinase" evidence="10">
    <location>
        <begin position="25"/>
        <end position="830"/>
    </location>
</feature>
<dbReference type="InterPro" id="IPR036573">
    <property type="entry name" value="CBM_sf_5/12"/>
</dbReference>
<protein>
    <recommendedName>
        <fullName evidence="2">chitinase</fullName>
        <ecNumber evidence="2">3.2.1.14</ecNumber>
    </recommendedName>
</protein>
<dbReference type="Proteomes" id="UP000834503">
    <property type="component" value="Unassembled WGS sequence"/>
</dbReference>
<evidence type="ECO:0000256" key="6">
    <source>
        <dbReference type="ARBA" id="ARBA00023024"/>
    </source>
</evidence>
<proteinExistence type="predicted"/>
<accession>A0A9N8GUC1</accession>
<dbReference type="PROSITE" id="PS51910">
    <property type="entry name" value="GH18_2"/>
    <property type="match status" value="1"/>
</dbReference>
<dbReference type="EMBL" id="CAIIUA010000001">
    <property type="protein sequence ID" value="CAC9201447.1"/>
    <property type="molecule type" value="Genomic_DNA"/>
</dbReference>
<evidence type="ECO:0000256" key="3">
    <source>
        <dbReference type="ARBA" id="ARBA00022669"/>
    </source>
</evidence>
<dbReference type="RefSeq" id="WP_110497962.1">
    <property type="nucleotide sequence ID" value="NZ_CAHPQT010000007.1"/>
</dbReference>
<dbReference type="SUPFAM" id="SSF51055">
    <property type="entry name" value="Carbohydrate binding domain"/>
    <property type="match status" value="1"/>
</dbReference>
<dbReference type="GO" id="GO:0008843">
    <property type="term" value="F:endochitinase activity"/>
    <property type="evidence" value="ECO:0007669"/>
    <property type="project" value="UniProtKB-EC"/>
</dbReference>
<evidence type="ECO:0000256" key="5">
    <source>
        <dbReference type="ARBA" id="ARBA00022801"/>
    </source>
</evidence>
<dbReference type="GO" id="GO:0008061">
    <property type="term" value="F:chitin binding"/>
    <property type="evidence" value="ECO:0007669"/>
    <property type="project" value="UniProtKB-KW"/>
</dbReference>
<evidence type="ECO:0000256" key="1">
    <source>
        <dbReference type="ARBA" id="ARBA00000822"/>
    </source>
</evidence>
<reference evidence="12" key="1">
    <citation type="submission" date="2020-05" db="EMBL/GenBank/DDBJ databases">
        <authorList>
            <person name="Delgado-Blas J."/>
        </authorList>
    </citation>
    <scope>NUCLEOTIDE SEQUENCE</scope>
    <source>
        <strain evidence="12">BB1459</strain>
        <strain evidence="13">BB1480</strain>
    </source>
</reference>
<keyword evidence="8" id="KW-0326">Glycosidase</keyword>
<keyword evidence="6" id="KW-0146">Chitin degradation</keyword>
<dbReference type="Proteomes" id="UP000837205">
    <property type="component" value="Unassembled WGS sequence"/>
</dbReference>
<dbReference type="AlphaFoldDB" id="A0A9N8GUC1"/>
<dbReference type="CDD" id="cd12215">
    <property type="entry name" value="ChiC_BD"/>
    <property type="match status" value="2"/>
</dbReference>
<dbReference type="InterPro" id="IPR052750">
    <property type="entry name" value="GH18_Chitinase"/>
</dbReference>
<evidence type="ECO:0000256" key="7">
    <source>
        <dbReference type="ARBA" id="ARBA00023277"/>
    </source>
</evidence>
<evidence type="ECO:0000256" key="2">
    <source>
        <dbReference type="ARBA" id="ARBA00012729"/>
    </source>
</evidence>
<dbReference type="PANTHER" id="PTHR42976">
    <property type="entry name" value="BIFUNCTIONAL CHITINASE/LYSOZYME-RELATED"/>
    <property type="match status" value="1"/>
</dbReference>
<keyword evidence="4 10" id="KW-0732">Signal</keyword>
<dbReference type="PANTHER" id="PTHR42976:SF1">
    <property type="entry name" value="GH18 DOMAIN-CONTAINING PROTEIN-RELATED"/>
    <property type="match status" value="1"/>
</dbReference>
<dbReference type="SMART" id="SM00495">
    <property type="entry name" value="ChtBD3"/>
    <property type="match status" value="4"/>
</dbReference>
<dbReference type="FunFam" id="3.20.20.80:FF:000118">
    <property type="entry name" value="Probable bifunctional chitinase/lysozyme"/>
    <property type="match status" value="1"/>
</dbReference>
<dbReference type="EMBL" id="CAHPQX010000010">
    <property type="protein sequence ID" value="CAB5551874.1"/>
    <property type="molecule type" value="Genomic_DNA"/>
</dbReference>
<keyword evidence="3" id="KW-0147">Chitin-binding</keyword>
<gene>
    <name evidence="12" type="primary">chiA_1</name>
    <name evidence="13" type="synonym">chiA_2</name>
    <name evidence="12" type="ORF">GHA_02464</name>
    <name evidence="13" type="ORF">TML_02420</name>
</gene>
<feature type="domain" description="GH18" evidence="11">
    <location>
        <begin position="273"/>
        <end position="565"/>
    </location>
</feature>
<dbReference type="InterPro" id="IPR001223">
    <property type="entry name" value="Glyco_hydro18_cat"/>
</dbReference>
<comment type="caution">
    <text evidence="12">The sequence shown here is derived from an EMBL/GenBank/DDBJ whole genome shotgun (WGS) entry which is preliminary data.</text>
</comment>
<organism evidence="12 14">
    <name type="scientific">Citrobacter werkmanii</name>
    <dbReference type="NCBI Taxonomy" id="67827"/>
    <lineage>
        <taxon>Bacteria</taxon>
        <taxon>Pseudomonadati</taxon>
        <taxon>Pseudomonadota</taxon>
        <taxon>Gammaproteobacteria</taxon>
        <taxon>Enterobacterales</taxon>
        <taxon>Enterobacteriaceae</taxon>
        <taxon>Citrobacter</taxon>
        <taxon>Citrobacter freundii complex</taxon>
    </lineage>
</organism>
<dbReference type="Gene3D" id="2.10.10.20">
    <property type="entry name" value="Carbohydrate-binding module superfamily 5/12"/>
    <property type="match status" value="2"/>
</dbReference>
<dbReference type="GO" id="GO:0006032">
    <property type="term" value="P:chitin catabolic process"/>
    <property type="evidence" value="ECO:0007669"/>
    <property type="project" value="UniProtKB-KW"/>
</dbReference>
<name>A0A9N8GUC1_9ENTR</name>
<dbReference type="Gene3D" id="3.20.20.80">
    <property type="entry name" value="Glycosidases"/>
    <property type="match status" value="1"/>
</dbReference>
<dbReference type="CDD" id="cd06543">
    <property type="entry name" value="GH18_PF-ChiA-like"/>
    <property type="match status" value="1"/>
</dbReference>
<evidence type="ECO:0000256" key="4">
    <source>
        <dbReference type="ARBA" id="ARBA00022729"/>
    </source>
</evidence>
<evidence type="ECO:0000259" key="11">
    <source>
        <dbReference type="PROSITE" id="PS51910"/>
    </source>
</evidence>
<sequence length="830" mass="90239">MKLNIFTKTIIGMGALCAAAPVLALEAWSGQEGTGPYEVIYDSGVYTNAWWVGASDCPGNASGDEANNPWRFERDATAAEIAEYGNPTTCDTGGGTVTYPDYSSANAYNANDIVTYNGATWQTSTAQSAYGFTPGAANPWEVYAEVAQWSATTTYNKGDKVQKDGQEYEALFYTIGDDPSLEANQNPSGTNGRPWKPLGAVVTYTTDQLNNAPEFNSSTLYESGTLIRYNGENYVSQAKVQKVTPADTNPWKIYIDWSGTKAMVGTPSSAWPAHVYAPYVDYTLNSLPDLASLAKNQNVTHFTMAFVVAKDADTCLPTWGTAYNINDYTQYSKIKALREAGGDVMVSIGGANNSPLAAACTDVSQLQQHYYDIVENLNLNVLDFDIEGTWVADHDSINRRNEAVKAAQDQWKAEGRSVGIWYTLPILPTGLTDDGLYVLNDAKAKGVNLAGVNVMAMDYGSSICQSEGTEGQNIHGKCATSAIENLFSQLKQIFTDKSDEEINAMMGVTPMNGYNDVQGEVFYLSDANLVMDDAKDRDMGMIGMWSMMRDQPGVPGQVSPEHSGLTESQAPQYAFSEVFAPFTHSDETPAETEIKDVNVDKTTSDPQLQWTQNTASIKSGEYTVTLQHDGWNRDAVGEPYYFGQYGNEKIARAYVTDLGNGYSNVKLQILSGEVTEGHVVQVKDAKGNVVLTYQYTLEDVTTGSPSQIASSETSVKNGSLTYTINASTSMMIAYEYVNFYYDSTDAKGKTTTTLCGSWFQGKIKNFGKGCSTVMNPHQGYWSPSETISVNKLKAGDKVYAATADGSSESAKIFTVLDSITLTDEMLKASR</sequence>
<dbReference type="InterPro" id="IPR017853">
    <property type="entry name" value="GH"/>
</dbReference>
<keyword evidence="9" id="KW-0624">Polysaccharide degradation</keyword>
<evidence type="ECO:0000256" key="9">
    <source>
        <dbReference type="ARBA" id="ARBA00023326"/>
    </source>
</evidence>
<feature type="signal peptide" evidence="10">
    <location>
        <begin position="1"/>
        <end position="24"/>
    </location>
</feature>
<evidence type="ECO:0000256" key="8">
    <source>
        <dbReference type="ARBA" id="ARBA00023295"/>
    </source>
</evidence>
<keyword evidence="5" id="KW-0378">Hydrolase</keyword>
<dbReference type="InterPro" id="IPR003610">
    <property type="entry name" value="CBM5/12"/>
</dbReference>
<dbReference type="Pfam" id="PF00704">
    <property type="entry name" value="Glyco_hydro_18"/>
    <property type="match status" value="1"/>
</dbReference>
<keyword evidence="15" id="KW-1185">Reference proteome</keyword>